<dbReference type="InterPro" id="IPR029063">
    <property type="entry name" value="SAM-dependent_MTases_sf"/>
</dbReference>
<protein>
    <submittedName>
        <fullName evidence="5">Methyltransferase domain-containing protein</fullName>
    </submittedName>
</protein>
<proteinExistence type="predicted"/>
<keyword evidence="5" id="KW-0489">Methyltransferase</keyword>
<comment type="catalytic activity">
    <reaction evidence="3">
        <text>[thioredoxin]-dithiol + NADP(+) = [thioredoxin]-disulfide + NADPH + H(+)</text>
        <dbReference type="Rhea" id="RHEA:20345"/>
        <dbReference type="Rhea" id="RHEA-COMP:10698"/>
        <dbReference type="Rhea" id="RHEA-COMP:10700"/>
        <dbReference type="ChEBI" id="CHEBI:15378"/>
        <dbReference type="ChEBI" id="CHEBI:29950"/>
        <dbReference type="ChEBI" id="CHEBI:50058"/>
        <dbReference type="ChEBI" id="CHEBI:57783"/>
        <dbReference type="ChEBI" id="CHEBI:58349"/>
        <dbReference type="EC" id="1.8.1.9"/>
    </reaction>
</comment>
<dbReference type="Gene3D" id="3.50.50.60">
    <property type="entry name" value="FAD/NAD(P)-binding domain"/>
    <property type="match status" value="2"/>
</dbReference>
<dbReference type="RefSeq" id="WP_026936131.1">
    <property type="nucleotide sequence ID" value="NZ_CP028426.1"/>
</dbReference>
<keyword evidence="6" id="KW-1185">Reference proteome</keyword>
<dbReference type="InterPro" id="IPR050097">
    <property type="entry name" value="Ferredoxin-NADP_redctase_2"/>
</dbReference>
<dbReference type="Pfam" id="PF07992">
    <property type="entry name" value="Pyr_redox_2"/>
    <property type="match status" value="1"/>
</dbReference>
<evidence type="ECO:0000259" key="4">
    <source>
        <dbReference type="Pfam" id="PF07992"/>
    </source>
</evidence>
<dbReference type="Gene3D" id="3.40.50.150">
    <property type="entry name" value="Vaccinia Virus protein VP39"/>
    <property type="match status" value="1"/>
</dbReference>
<dbReference type="PANTHER" id="PTHR48105">
    <property type="entry name" value="THIOREDOXIN REDUCTASE 1-RELATED-RELATED"/>
    <property type="match status" value="1"/>
</dbReference>
<dbReference type="SUPFAM" id="SSF53335">
    <property type="entry name" value="S-adenosyl-L-methionine-dependent methyltransferases"/>
    <property type="match status" value="1"/>
</dbReference>
<keyword evidence="1" id="KW-0285">Flavoprotein</keyword>
<dbReference type="PRINTS" id="PR00469">
    <property type="entry name" value="PNDRDTASEII"/>
</dbReference>
<comment type="caution">
    <text evidence="5">The sequence shown here is derived from an EMBL/GenBank/DDBJ whole genome shotgun (WGS) entry which is preliminary data.</text>
</comment>
<keyword evidence="5" id="KW-0808">Transferase</keyword>
<dbReference type="GO" id="GO:0032259">
    <property type="term" value="P:methylation"/>
    <property type="evidence" value="ECO:0007669"/>
    <property type="project" value="UniProtKB-KW"/>
</dbReference>
<dbReference type="InterPro" id="IPR036188">
    <property type="entry name" value="FAD/NAD-bd_sf"/>
</dbReference>
<evidence type="ECO:0000313" key="6">
    <source>
        <dbReference type="Proteomes" id="UP001170379"/>
    </source>
</evidence>
<name>A0ABT7C5Z9_9MICO</name>
<dbReference type="Pfam" id="PF13489">
    <property type="entry name" value="Methyltransf_23"/>
    <property type="match status" value="1"/>
</dbReference>
<gene>
    <name evidence="5" type="ORF">C7K25_04375</name>
</gene>
<dbReference type="CDD" id="cd02440">
    <property type="entry name" value="AdoMet_MTases"/>
    <property type="match status" value="1"/>
</dbReference>
<evidence type="ECO:0000256" key="3">
    <source>
        <dbReference type="ARBA" id="ARBA00048132"/>
    </source>
</evidence>
<feature type="domain" description="FAD/NAD(P)-binding" evidence="4">
    <location>
        <begin position="7"/>
        <end position="282"/>
    </location>
</feature>
<keyword evidence="2" id="KW-0560">Oxidoreductase</keyword>
<reference evidence="5" key="1">
    <citation type="submission" date="2018-03" db="EMBL/GenBank/DDBJ databases">
        <authorList>
            <person name="Nunes O.C."/>
            <person name="Lopes A.R."/>
            <person name="Froufe H."/>
            <person name="Munoz-Merida A."/>
            <person name="Barroso C."/>
            <person name="Egas C."/>
        </authorList>
    </citation>
    <scope>NUCLEOTIDE SEQUENCE</scope>
    <source>
        <strain evidence="5">ON4</strain>
    </source>
</reference>
<evidence type="ECO:0000256" key="2">
    <source>
        <dbReference type="ARBA" id="ARBA00023002"/>
    </source>
</evidence>
<reference evidence="5" key="2">
    <citation type="journal article" date="2022" name="Sci. Rep.">
        <title>In silico prediction of the enzymes involved in the degradation of the herbicide molinate by Gulosibacter molinativorax ON4T.</title>
        <authorList>
            <person name="Lopes A.R."/>
            <person name="Bunin E."/>
            <person name="Viana A.T."/>
            <person name="Froufe H."/>
            <person name="Munoz-Merida A."/>
            <person name="Pinho D."/>
            <person name="Figueiredo J."/>
            <person name="Barroso C."/>
            <person name="Vaz-Moreira I."/>
            <person name="Bellanger X."/>
            <person name="Egas C."/>
            <person name="Nunes O.C."/>
        </authorList>
    </citation>
    <scope>NUCLEOTIDE SEQUENCE</scope>
    <source>
        <strain evidence="5">ON4</strain>
    </source>
</reference>
<evidence type="ECO:0000313" key="5">
    <source>
        <dbReference type="EMBL" id="MDJ1370608.1"/>
    </source>
</evidence>
<sequence>MTTTTWDAIVIGGGAAGLSAALALGRSRRRTLVIDGGLPRNRFADHAHNILGLDGVPPLEIVRTGREQAGEYGVEFLEARVAGVTERERGVRVQTAEGDIHEARAAVVTTGLTDILPDISGLRSRWGKTVLHCPYCHGWEVRDGRLGVLVLSEFGFHQAQMIRQWSDDLTVFLGDGVRLPEPLGERLRARGIRIVESPITEVLGEGDTIDEVRTASGESYPLDAIFTFGQATPNDGFLADLELTRNDTPLGSFIAVDATGKTSANRVWAAGNVVNPGAAVPQAAGDAAFAAAQLNMALVEEDFDLAVAASNEPSEATADYWNGRYGEKPAMWSGRPNATLVDVVADLAPGAALDLGSGEGADVVWLASQGWDALGLDISSVAVARAEQAAAAFGASAAPDTSAARGRASFRVVDLASPDALQLDERFDLVTASFLHSTLALPRTEILRSASELVGQGGHLLVITHAAPPPWFGGADQAEHEHKHKHKHKHNHHHTFLSPEQELEALALDPASWRVVIAEARIRSAMAPDGAPAELEDGVLLLQRS</sequence>
<accession>A0ABT7C5Z9</accession>
<organism evidence="5 6">
    <name type="scientific">Gulosibacter molinativorax</name>
    <dbReference type="NCBI Taxonomy" id="256821"/>
    <lineage>
        <taxon>Bacteria</taxon>
        <taxon>Bacillati</taxon>
        <taxon>Actinomycetota</taxon>
        <taxon>Actinomycetes</taxon>
        <taxon>Micrococcales</taxon>
        <taxon>Microbacteriaceae</taxon>
        <taxon>Gulosibacter</taxon>
    </lineage>
</organism>
<evidence type="ECO:0000256" key="1">
    <source>
        <dbReference type="ARBA" id="ARBA00022630"/>
    </source>
</evidence>
<dbReference type="EMBL" id="PXVD01000005">
    <property type="protein sequence ID" value="MDJ1370608.1"/>
    <property type="molecule type" value="Genomic_DNA"/>
</dbReference>
<dbReference type="Proteomes" id="UP001170379">
    <property type="component" value="Unassembled WGS sequence"/>
</dbReference>
<dbReference type="InterPro" id="IPR023753">
    <property type="entry name" value="FAD/NAD-binding_dom"/>
</dbReference>
<dbReference type="GO" id="GO:0008168">
    <property type="term" value="F:methyltransferase activity"/>
    <property type="evidence" value="ECO:0007669"/>
    <property type="project" value="UniProtKB-KW"/>
</dbReference>
<dbReference type="SUPFAM" id="SSF51905">
    <property type="entry name" value="FAD/NAD(P)-binding domain"/>
    <property type="match status" value="1"/>
</dbReference>
<dbReference type="PRINTS" id="PR00368">
    <property type="entry name" value="FADPNR"/>
</dbReference>